<reference evidence="5" key="1">
    <citation type="submission" date="2016-11" db="UniProtKB">
        <authorList>
            <consortium name="WormBaseParasite"/>
        </authorList>
    </citation>
    <scope>IDENTIFICATION</scope>
</reference>
<dbReference type="Pfam" id="PF13499">
    <property type="entry name" value="EF-hand_7"/>
    <property type="match status" value="1"/>
</dbReference>
<evidence type="ECO:0000256" key="1">
    <source>
        <dbReference type="ARBA" id="ARBA00022737"/>
    </source>
</evidence>
<organism evidence="4 5">
    <name type="scientific">Macrostomum lignano</name>
    <dbReference type="NCBI Taxonomy" id="282301"/>
    <lineage>
        <taxon>Eukaryota</taxon>
        <taxon>Metazoa</taxon>
        <taxon>Spiralia</taxon>
        <taxon>Lophotrochozoa</taxon>
        <taxon>Platyhelminthes</taxon>
        <taxon>Rhabditophora</taxon>
        <taxon>Macrostomorpha</taxon>
        <taxon>Macrostomida</taxon>
        <taxon>Macrostomidae</taxon>
        <taxon>Macrostomum</taxon>
    </lineage>
</organism>
<evidence type="ECO:0000313" key="4">
    <source>
        <dbReference type="Proteomes" id="UP000095280"/>
    </source>
</evidence>
<dbReference type="WBParaSite" id="maker-unitig_30126-snap-gene-0.2-mRNA-1">
    <property type="protein sequence ID" value="maker-unitig_30126-snap-gene-0.2-mRNA-1"/>
    <property type="gene ID" value="maker-unitig_30126-snap-gene-0.2"/>
</dbReference>
<dbReference type="Gene3D" id="1.10.238.10">
    <property type="entry name" value="EF-hand"/>
    <property type="match status" value="2"/>
</dbReference>
<dbReference type="SMART" id="SM00054">
    <property type="entry name" value="EFh"/>
    <property type="match status" value="3"/>
</dbReference>
<dbReference type="Proteomes" id="UP000095280">
    <property type="component" value="Unplaced"/>
</dbReference>
<feature type="domain" description="EF-hand" evidence="3">
    <location>
        <begin position="13"/>
        <end position="48"/>
    </location>
</feature>
<dbReference type="PANTHER" id="PTHR23048">
    <property type="entry name" value="MYOSIN LIGHT CHAIN 1, 3"/>
    <property type="match status" value="1"/>
</dbReference>
<dbReference type="GO" id="GO:0005509">
    <property type="term" value="F:calcium ion binding"/>
    <property type="evidence" value="ECO:0007669"/>
    <property type="project" value="InterPro"/>
</dbReference>
<dbReference type="SUPFAM" id="SSF47473">
    <property type="entry name" value="EF-hand"/>
    <property type="match status" value="1"/>
</dbReference>
<evidence type="ECO:0000313" key="5">
    <source>
        <dbReference type="WBParaSite" id="maker-unitig_30126-snap-gene-0.2-mRNA-1"/>
    </source>
</evidence>
<dbReference type="FunFam" id="1.10.238.10:FF:000001">
    <property type="entry name" value="Calmodulin 1"/>
    <property type="match status" value="1"/>
</dbReference>
<dbReference type="Pfam" id="PF13405">
    <property type="entry name" value="EF-hand_6"/>
    <property type="match status" value="1"/>
</dbReference>
<dbReference type="AlphaFoldDB" id="A0A1I8FEL4"/>
<evidence type="ECO:0000259" key="3">
    <source>
        <dbReference type="PROSITE" id="PS50222"/>
    </source>
</evidence>
<dbReference type="GO" id="GO:0016460">
    <property type="term" value="C:myosin II complex"/>
    <property type="evidence" value="ECO:0007669"/>
    <property type="project" value="TreeGrafter"/>
</dbReference>
<accession>A0A1I8FEL4</accession>
<sequence length="159" mass="17592">MSEHQQQIDLSEEEIAELHEAFLLFDRDGGGTISANELGDVMRSLGQNRLGRGASSGLSNRWTSTGTRNDELDFSEFTILMMMKMNDGESSGQIREALKVFDEEETGKLHVDKLRQVMVNLGDRMDPVEVDELISLLDVDQDGNVQTEQIVSVLSSSAG</sequence>
<feature type="domain" description="EF-hand" evidence="3">
    <location>
        <begin position="89"/>
        <end position="124"/>
    </location>
</feature>
<protein>
    <submittedName>
        <fullName evidence="5">Calmodulin</fullName>
    </submittedName>
</protein>
<dbReference type="PROSITE" id="PS50222">
    <property type="entry name" value="EF_HAND_2"/>
    <property type="match status" value="2"/>
</dbReference>
<keyword evidence="4" id="KW-1185">Reference proteome</keyword>
<dbReference type="InterPro" id="IPR002048">
    <property type="entry name" value="EF_hand_dom"/>
</dbReference>
<keyword evidence="2" id="KW-0106">Calcium</keyword>
<dbReference type="InterPro" id="IPR050230">
    <property type="entry name" value="CALM/Myosin/TropC-like"/>
</dbReference>
<name>A0A1I8FEL4_9PLAT</name>
<keyword evidence="1" id="KW-0677">Repeat</keyword>
<dbReference type="InterPro" id="IPR018247">
    <property type="entry name" value="EF_Hand_1_Ca_BS"/>
</dbReference>
<proteinExistence type="predicted"/>
<dbReference type="PANTHER" id="PTHR23048:SF0">
    <property type="entry name" value="CALMODULIN LIKE 3"/>
    <property type="match status" value="1"/>
</dbReference>
<dbReference type="InterPro" id="IPR011992">
    <property type="entry name" value="EF-hand-dom_pair"/>
</dbReference>
<evidence type="ECO:0000256" key="2">
    <source>
        <dbReference type="ARBA" id="ARBA00022837"/>
    </source>
</evidence>
<dbReference type="PROSITE" id="PS00018">
    <property type="entry name" value="EF_HAND_1"/>
    <property type="match status" value="1"/>
</dbReference>